<dbReference type="GO" id="GO:0022857">
    <property type="term" value="F:transmembrane transporter activity"/>
    <property type="evidence" value="ECO:0007669"/>
    <property type="project" value="InterPro"/>
</dbReference>
<feature type="transmembrane region" description="Helical" evidence="5">
    <location>
        <begin position="426"/>
        <end position="447"/>
    </location>
</feature>
<feature type="transmembrane region" description="Helical" evidence="5">
    <location>
        <begin position="187"/>
        <end position="207"/>
    </location>
</feature>
<dbReference type="InterPro" id="IPR020846">
    <property type="entry name" value="MFS_dom"/>
</dbReference>
<feature type="transmembrane region" description="Helical" evidence="5">
    <location>
        <begin position="386"/>
        <end position="406"/>
    </location>
</feature>
<proteinExistence type="predicted"/>
<feature type="transmembrane region" description="Helical" evidence="5">
    <location>
        <begin position="348"/>
        <end position="366"/>
    </location>
</feature>
<dbReference type="CDD" id="cd17321">
    <property type="entry name" value="MFS_MMR_MDR_like"/>
    <property type="match status" value="1"/>
</dbReference>
<feature type="transmembrane region" description="Helical" evidence="5">
    <location>
        <begin position="323"/>
        <end position="341"/>
    </location>
</feature>
<evidence type="ECO:0000256" key="5">
    <source>
        <dbReference type="SAM" id="Phobius"/>
    </source>
</evidence>
<keyword evidence="3 5" id="KW-1133">Transmembrane helix</keyword>
<dbReference type="AlphaFoldDB" id="A0AAC8TH22"/>
<feature type="transmembrane region" description="Helical" evidence="5">
    <location>
        <begin position="453"/>
        <end position="472"/>
    </location>
</feature>
<keyword evidence="4 5" id="KW-0472">Membrane</keyword>
<dbReference type="Gene3D" id="1.20.1250.20">
    <property type="entry name" value="MFS general substrate transporter like domains"/>
    <property type="match status" value="1"/>
</dbReference>
<protein>
    <recommendedName>
        <fullName evidence="6">Major facilitator superfamily (MFS) profile domain-containing protein</fullName>
    </recommendedName>
</protein>
<feature type="domain" description="Major facilitator superfamily (MFS) profile" evidence="6">
    <location>
        <begin position="33"/>
        <end position="476"/>
    </location>
</feature>
<sequence length="483" mass="49540">MHGPPWRRGTRAMSATLPAVEVHASPEVRPGAVLAVVSSAAFLASLDLFIVNVAFEHLGRSFQGVSLADLSWVLNGYAITYAALLIPLGRLADRFGRKAGFLLGLGLFTAASAACAASTGLWSLVLSRIAQAAGAALLTPTSLGLLLNATPPEGRTRAVRIWAAVGSLAAAAGPVAGGLLVELSWQWVFLVNLPVGIVALIAAARIIPDSREAVHGPLPDLLGAGLLGIAVGALSLALDKAQEWGWSDGRTGVSLLVSIVAGGLFWWRSSGHPAPVIEPALLRVRTFAWANLGVFLFSVAFAASLLTGILWMQQVWHYAGLRTGLAVSPGPLMVPVFATVAQRLSRRVGAGWLAAAGCVFCAAGALHSMMRVGAEPDYLTGMLPGWLLTGIGVGLAIPTLLASATVDLPPARSATGSAIINMSRQVGMALGVSLLVALVGGSVGGALRAAFGHVWMAAAVVALCAAPLCLGLNTSRIRTPSSA</sequence>
<name>A0AAC8TH22_9BACT</name>
<dbReference type="SUPFAM" id="SSF103473">
    <property type="entry name" value="MFS general substrate transporter"/>
    <property type="match status" value="1"/>
</dbReference>
<feature type="transmembrane region" description="Helical" evidence="5">
    <location>
        <begin position="250"/>
        <end position="267"/>
    </location>
</feature>
<evidence type="ECO:0000256" key="3">
    <source>
        <dbReference type="ARBA" id="ARBA00022989"/>
    </source>
</evidence>
<dbReference type="InterPro" id="IPR005829">
    <property type="entry name" value="Sugar_transporter_CS"/>
</dbReference>
<feature type="transmembrane region" description="Helical" evidence="5">
    <location>
        <begin position="288"/>
        <end position="311"/>
    </location>
</feature>
<dbReference type="InterPro" id="IPR036259">
    <property type="entry name" value="MFS_trans_sf"/>
</dbReference>
<feature type="transmembrane region" description="Helical" evidence="5">
    <location>
        <begin position="219"/>
        <end position="238"/>
    </location>
</feature>
<dbReference type="InterPro" id="IPR011701">
    <property type="entry name" value="MFS"/>
</dbReference>
<keyword evidence="2 5" id="KW-0812">Transmembrane</keyword>
<dbReference type="Proteomes" id="UP000035579">
    <property type="component" value="Chromosome"/>
</dbReference>
<accession>A0AAC8TH22</accession>
<dbReference type="PANTHER" id="PTHR42718">
    <property type="entry name" value="MAJOR FACILITATOR SUPERFAMILY MULTIDRUG TRANSPORTER MFSC"/>
    <property type="match status" value="1"/>
</dbReference>
<dbReference type="PROSITE" id="PS00216">
    <property type="entry name" value="SUGAR_TRANSPORT_1"/>
    <property type="match status" value="1"/>
</dbReference>
<evidence type="ECO:0000313" key="8">
    <source>
        <dbReference type="Proteomes" id="UP000035579"/>
    </source>
</evidence>
<reference evidence="7 8" key="1">
    <citation type="submission" date="2015-05" db="EMBL/GenBank/DDBJ databases">
        <title>Genome assembly of Archangium gephyra DSM 2261.</title>
        <authorList>
            <person name="Sharma G."/>
            <person name="Subramanian S."/>
        </authorList>
    </citation>
    <scope>NUCLEOTIDE SEQUENCE [LARGE SCALE GENOMIC DNA]</scope>
    <source>
        <strain evidence="7 8">DSM 2261</strain>
    </source>
</reference>
<evidence type="ECO:0000313" key="7">
    <source>
        <dbReference type="EMBL" id="AKJ05713.1"/>
    </source>
</evidence>
<evidence type="ECO:0000256" key="4">
    <source>
        <dbReference type="ARBA" id="ARBA00023136"/>
    </source>
</evidence>
<feature type="transmembrane region" description="Helical" evidence="5">
    <location>
        <begin position="161"/>
        <end position="181"/>
    </location>
</feature>
<dbReference type="EMBL" id="CP011509">
    <property type="protein sequence ID" value="AKJ05713.1"/>
    <property type="molecule type" value="Genomic_DNA"/>
</dbReference>
<dbReference type="Gene3D" id="1.20.1720.10">
    <property type="entry name" value="Multidrug resistance protein D"/>
    <property type="match status" value="1"/>
</dbReference>
<evidence type="ECO:0000256" key="1">
    <source>
        <dbReference type="ARBA" id="ARBA00004141"/>
    </source>
</evidence>
<feature type="transmembrane region" description="Helical" evidence="5">
    <location>
        <begin position="32"/>
        <end position="55"/>
    </location>
</feature>
<dbReference type="Pfam" id="PF07690">
    <property type="entry name" value="MFS_1"/>
    <property type="match status" value="1"/>
</dbReference>
<feature type="transmembrane region" description="Helical" evidence="5">
    <location>
        <begin position="101"/>
        <end position="123"/>
    </location>
</feature>
<feature type="transmembrane region" description="Helical" evidence="5">
    <location>
        <begin position="129"/>
        <end position="149"/>
    </location>
</feature>
<evidence type="ECO:0000256" key="2">
    <source>
        <dbReference type="ARBA" id="ARBA00022692"/>
    </source>
</evidence>
<organism evidence="7 8">
    <name type="scientific">Archangium gephyra</name>
    <dbReference type="NCBI Taxonomy" id="48"/>
    <lineage>
        <taxon>Bacteria</taxon>
        <taxon>Pseudomonadati</taxon>
        <taxon>Myxococcota</taxon>
        <taxon>Myxococcia</taxon>
        <taxon>Myxococcales</taxon>
        <taxon>Cystobacterineae</taxon>
        <taxon>Archangiaceae</taxon>
        <taxon>Archangium</taxon>
    </lineage>
</organism>
<dbReference type="PROSITE" id="PS50850">
    <property type="entry name" value="MFS"/>
    <property type="match status" value="1"/>
</dbReference>
<gene>
    <name evidence="7" type="ORF">AA314_07339</name>
</gene>
<comment type="subcellular location">
    <subcellularLocation>
        <location evidence="1">Membrane</location>
        <topology evidence="1">Multi-pass membrane protein</topology>
    </subcellularLocation>
</comment>
<evidence type="ECO:0000259" key="6">
    <source>
        <dbReference type="PROSITE" id="PS50850"/>
    </source>
</evidence>
<dbReference type="GO" id="GO:0016020">
    <property type="term" value="C:membrane"/>
    <property type="evidence" value="ECO:0007669"/>
    <property type="project" value="UniProtKB-SubCell"/>
</dbReference>
<feature type="transmembrane region" description="Helical" evidence="5">
    <location>
        <begin position="70"/>
        <end position="89"/>
    </location>
</feature>
<dbReference type="KEGG" id="age:AA314_07339"/>
<dbReference type="PANTHER" id="PTHR42718:SF48">
    <property type="entry name" value="CONSERVED TWO-DOMAIN MEMBRANE PROTEIN-RELATED"/>
    <property type="match status" value="1"/>
</dbReference>